<organism evidence="1 3">
    <name type="scientific">Labedella gwakjiensis</name>
    <dbReference type="NCBI Taxonomy" id="390269"/>
    <lineage>
        <taxon>Bacteria</taxon>
        <taxon>Bacillati</taxon>
        <taxon>Actinomycetota</taxon>
        <taxon>Actinomycetes</taxon>
        <taxon>Micrococcales</taxon>
        <taxon>Microbacteriaceae</taxon>
        <taxon>Labedella</taxon>
    </lineage>
</organism>
<evidence type="ECO:0000313" key="3">
    <source>
        <dbReference type="Proteomes" id="UP000241203"/>
    </source>
</evidence>
<keyword evidence="4" id="KW-1185">Reference proteome</keyword>
<name>A0A2P8GTM5_9MICO</name>
<sequence>MSLTVTPYGVRKFRSERATPRIREVYDSTSGWRDNPESGMRLSEESARQLQRRGFTSVRVRWRLRTVEIQLRRYLGE</sequence>
<dbReference type="OrthoDB" id="5125123at2"/>
<dbReference type="Proteomes" id="UP000241203">
    <property type="component" value="Unassembled WGS sequence"/>
</dbReference>
<accession>A0A2P8GTM5</accession>
<comment type="caution">
    <text evidence="1">The sequence shown here is derived from an EMBL/GenBank/DDBJ whole genome shotgun (WGS) entry which is preliminary data.</text>
</comment>
<proteinExistence type="predicted"/>
<reference evidence="2 4" key="2">
    <citation type="submission" date="2018-12" db="EMBL/GenBank/DDBJ databases">
        <authorList>
            <person name="hu s."/>
            <person name="Xu Y."/>
            <person name="Xu B."/>
            <person name="Li F."/>
        </authorList>
    </citation>
    <scope>NUCLEOTIDE SEQUENCE [LARGE SCALE GENOMIC DNA]</scope>
    <source>
        <strain evidence="2 4">KSW2-17</strain>
    </source>
</reference>
<dbReference type="Proteomes" id="UP000268291">
    <property type="component" value="Unassembled WGS sequence"/>
</dbReference>
<evidence type="ECO:0000313" key="1">
    <source>
        <dbReference type="EMBL" id="PSL37314.1"/>
    </source>
</evidence>
<dbReference type="EMBL" id="RZGY01000002">
    <property type="protein sequence ID" value="RUQ84639.1"/>
    <property type="molecule type" value="Genomic_DNA"/>
</dbReference>
<evidence type="ECO:0000313" key="2">
    <source>
        <dbReference type="EMBL" id="RUQ84639.1"/>
    </source>
</evidence>
<reference evidence="1 3" key="1">
    <citation type="submission" date="2018-03" db="EMBL/GenBank/DDBJ databases">
        <title>Genomic Encyclopedia of Archaeal and Bacterial Type Strains, Phase II (KMG-II): from individual species to whole genera.</title>
        <authorList>
            <person name="Goeker M."/>
        </authorList>
    </citation>
    <scope>NUCLEOTIDE SEQUENCE [LARGE SCALE GENOMIC DNA]</scope>
    <source>
        <strain evidence="1 3">DSM 21548</strain>
    </source>
</reference>
<protein>
    <submittedName>
        <fullName evidence="1">Uncharacterized protein</fullName>
    </submittedName>
</protein>
<dbReference type="AlphaFoldDB" id="A0A2P8GTM5"/>
<dbReference type="EMBL" id="PYAU01000001">
    <property type="protein sequence ID" value="PSL37314.1"/>
    <property type="molecule type" value="Genomic_DNA"/>
</dbReference>
<gene>
    <name evidence="1" type="ORF">CLV49_0921</name>
    <name evidence="2" type="ORF">ELQ93_13640</name>
</gene>
<evidence type="ECO:0000313" key="4">
    <source>
        <dbReference type="Proteomes" id="UP000268291"/>
    </source>
</evidence>
<dbReference type="RefSeq" id="WP_106562470.1">
    <property type="nucleotide sequence ID" value="NZ_PYAU01000001.1"/>
</dbReference>